<dbReference type="Proteomes" id="UP000238916">
    <property type="component" value="Unassembled WGS sequence"/>
</dbReference>
<evidence type="ECO:0000313" key="1">
    <source>
        <dbReference type="EMBL" id="SPF41061.1"/>
    </source>
</evidence>
<dbReference type="EMBL" id="OMOF01000156">
    <property type="protein sequence ID" value="SPF41061.1"/>
    <property type="molecule type" value="Genomic_DNA"/>
</dbReference>
<dbReference type="AlphaFoldDB" id="A0A2U3KN36"/>
<evidence type="ECO:0000313" key="2">
    <source>
        <dbReference type="Proteomes" id="UP000238916"/>
    </source>
</evidence>
<accession>A0A2U3KN36</accession>
<organism evidence="1 2">
    <name type="scientific">Candidatus Desulfosporosinus infrequens</name>
    <dbReference type="NCBI Taxonomy" id="2043169"/>
    <lineage>
        <taxon>Bacteria</taxon>
        <taxon>Bacillati</taxon>
        <taxon>Bacillota</taxon>
        <taxon>Clostridia</taxon>
        <taxon>Eubacteriales</taxon>
        <taxon>Desulfitobacteriaceae</taxon>
        <taxon>Desulfosporosinus</taxon>
    </lineage>
</organism>
<sequence length="40" mass="4535">MIEVFLTQDAMEERGSLTIKSYVEDGKVVLEITDRGVAYQ</sequence>
<reference evidence="2" key="1">
    <citation type="submission" date="2018-02" db="EMBL/GenBank/DDBJ databases">
        <authorList>
            <person name="Hausmann B."/>
        </authorList>
    </citation>
    <scope>NUCLEOTIDE SEQUENCE [LARGE SCALE GENOMIC DNA]</scope>
    <source>
        <strain evidence="2">Peat soil MAG SbF1</strain>
    </source>
</reference>
<protein>
    <submittedName>
        <fullName evidence="1">Uncharacterized protein</fullName>
    </submittedName>
</protein>
<name>A0A2U3KN36_9FIRM</name>
<proteinExistence type="predicted"/>
<gene>
    <name evidence="1" type="ORF">SBF1_2390007</name>
</gene>